<organism evidence="6 7">
    <name type="scientific">Coprinopsis marcescibilis</name>
    <name type="common">Agaric fungus</name>
    <name type="synonym">Psathyrella marcescibilis</name>
    <dbReference type="NCBI Taxonomy" id="230819"/>
    <lineage>
        <taxon>Eukaryota</taxon>
        <taxon>Fungi</taxon>
        <taxon>Dikarya</taxon>
        <taxon>Basidiomycota</taxon>
        <taxon>Agaricomycotina</taxon>
        <taxon>Agaricomycetes</taxon>
        <taxon>Agaricomycetidae</taxon>
        <taxon>Agaricales</taxon>
        <taxon>Agaricineae</taxon>
        <taxon>Psathyrellaceae</taxon>
        <taxon>Coprinopsis</taxon>
    </lineage>
</organism>
<reference evidence="6 7" key="1">
    <citation type="journal article" date="2019" name="Nat. Ecol. Evol.">
        <title>Megaphylogeny resolves global patterns of mushroom evolution.</title>
        <authorList>
            <person name="Varga T."/>
            <person name="Krizsan K."/>
            <person name="Foldi C."/>
            <person name="Dima B."/>
            <person name="Sanchez-Garcia M."/>
            <person name="Sanchez-Ramirez S."/>
            <person name="Szollosi G.J."/>
            <person name="Szarkandi J.G."/>
            <person name="Papp V."/>
            <person name="Albert L."/>
            <person name="Andreopoulos W."/>
            <person name="Angelini C."/>
            <person name="Antonin V."/>
            <person name="Barry K.W."/>
            <person name="Bougher N.L."/>
            <person name="Buchanan P."/>
            <person name="Buyck B."/>
            <person name="Bense V."/>
            <person name="Catcheside P."/>
            <person name="Chovatia M."/>
            <person name="Cooper J."/>
            <person name="Damon W."/>
            <person name="Desjardin D."/>
            <person name="Finy P."/>
            <person name="Geml J."/>
            <person name="Haridas S."/>
            <person name="Hughes K."/>
            <person name="Justo A."/>
            <person name="Karasinski D."/>
            <person name="Kautmanova I."/>
            <person name="Kiss B."/>
            <person name="Kocsube S."/>
            <person name="Kotiranta H."/>
            <person name="LaButti K.M."/>
            <person name="Lechner B.E."/>
            <person name="Liimatainen K."/>
            <person name="Lipzen A."/>
            <person name="Lukacs Z."/>
            <person name="Mihaltcheva S."/>
            <person name="Morgado L.N."/>
            <person name="Niskanen T."/>
            <person name="Noordeloos M.E."/>
            <person name="Ohm R.A."/>
            <person name="Ortiz-Santana B."/>
            <person name="Ovrebo C."/>
            <person name="Racz N."/>
            <person name="Riley R."/>
            <person name="Savchenko A."/>
            <person name="Shiryaev A."/>
            <person name="Soop K."/>
            <person name="Spirin V."/>
            <person name="Szebenyi C."/>
            <person name="Tomsovsky M."/>
            <person name="Tulloss R.E."/>
            <person name="Uehling J."/>
            <person name="Grigoriev I.V."/>
            <person name="Vagvolgyi C."/>
            <person name="Papp T."/>
            <person name="Martin F.M."/>
            <person name="Miettinen O."/>
            <person name="Hibbett D.S."/>
            <person name="Nagy L.G."/>
        </authorList>
    </citation>
    <scope>NUCLEOTIDE SEQUENCE [LARGE SCALE GENOMIC DNA]</scope>
    <source>
        <strain evidence="6 7">CBS 121175</strain>
    </source>
</reference>
<dbReference type="InterPro" id="IPR052035">
    <property type="entry name" value="ZnF_BED_domain_contain"/>
</dbReference>
<name>A0A5C3KCB6_COPMA</name>
<evidence type="ECO:0000256" key="1">
    <source>
        <dbReference type="ARBA" id="ARBA00004123"/>
    </source>
</evidence>
<feature type="non-terminal residue" evidence="6">
    <location>
        <position position="1"/>
    </location>
</feature>
<dbReference type="SUPFAM" id="SSF53098">
    <property type="entry name" value="Ribonuclease H-like"/>
    <property type="match status" value="1"/>
</dbReference>
<keyword evidence="7" id="KW-1185">Reference proteome</keyword>
<dbReference type="GO" id="GO:0005634">
    <property type="term" value="C:nucleus"/>
    <property type="evidence" value="ECO:0007669"/>
    <property type="project" value="UniProtKB-SubCell"/>
</dbReference>
<accession>A0A5C3KCB6</accession>
<evidence type="ECO:0000256" key="3">
    <source>
        <dbReference type="ARBA" id="ARBA00022771"/>
    </source>
</evidence>
<dbReference type="AlphaFoldDB" id="A0A5C3KCB6"/>
<evidence type="ECO:0000256" key="4">
    <source>
        <dbReference type="ARBA" id="ARBA00022833"/>
    </source>
</evidence>
<keyword evidence="2" id="KW-0479">Metal-binding</keyword>
<evidence type="ECO:0008006" key="8">
    <source>
        <dbReference type="Google" id="ProtNLM"/>
    </source>
</evidence>
<evidence type="ECO:0000256" key="5">
    <source>
        <dbReference type="ARBA" id="ARBA00023242"/>
    </source>
</evidence>
<dbReference type="PANTHER" id="PTHR46481:SF10">
    <property type="entry name" value="ZINC FINGER BED DOMAIN-CONTAINING PROTEIN 39"/>
    <property type="match status" value="1"/>
</dbReference>
<keyword evidence="4" id="KW-0862">Zinc</keyword>
<evidence type="ECO:0000313" key="7">
    <source>
        <dbReference type="Proteomes" id="UP000307440"/>
    </source>
</evidence>
<protein>
    <recommendedName>
        <fullName evidence="8">HAT C-terminal dimerisation domain-containing protein</fullName>
    </recommendedName>
</protein>
<dbReference type="STRING" id="230819.A0A5C3KCB6"/>
<dbReference type="EMBL" id="ML210502">
    <property type="protein sequence ID" value="TFK17492.1"/>
    <property type="molecule type" value="Genomic_DNA"/>
</dbReference>
<dbReference type="InterPro" id="IPR012337">
    <property type="entry name" value="RNaseH-like_sf"/>
</dbReference>
<proteinExistence type="predicted"/>
<sequence>GKCLFTYTCQVNHLIEHTIRCFPHITNLACKAVLTAITDIRLAAVDDNTANVDGNAIASGPNRDLIALCRNTVRAIRSSSLRRSRFADLQRGELGNPILELLRDVDTRWSSTLLMLERFVELKQFIIKLISLYPELQRYKMTIEEWDRLDIYIKILRVPHAFQQMLSHEATPTLHGALPSFQKMINWWELYQHEFLAFEHIIEPGIMKLRDYIDEIKNVPAYTLAMGTCHYSVSYCFTCPLSCLASG</sequence>
<evidence type="ECO:0000256" key="2">
    <source>
        <dbReference type="ARBA" id="ARBA00022723"/>
    </source>
</evidence>
<dbReference type="PANTHER" id="PTHR46481">
    <property type="entry name" value="ZINC FINGER BED DOMAIN-CONTAINING PROTEIN 4"/>
    <property type="match status" value="1"/>
</dbReference>
<evidence type="ECO:0000313" key="6">
    <source>
        <dbReference type="EMBL" id="TFK17492.1"/>
    </source>
</evidence>
<comment type="subcellular location">
    <subcellularLocation>
        <location evidence="1">Nucleus</location>
    </subcellularLocation>
</comment>
<keyword evidence="3" id="KW-0863">Zinc-finger</keyword>
<dbReference type="OrthoDB" id="3172935at2759"/>
<dbReference type="Proteomes" id="UP000307440">
    <property type="component" value="Unassembled WGS sequence"/>
</dbReference>
<keyword evidence="5" id="KW-0539">Nucleus</keyword>
<dbReference type="GO" id="GO:0008270">
    <property type="term" value="F:zinc ion binding"/>
    <property type="evidence" value="ECO:0007669"/>
    <property type="project" value="UniProtKB-KW"/>
</dbReference>
<gene>
    <name evidence="6" type="ORF">FA15DRAFT_604971</name>
</gene>